<feature type="region of interest" description="Disordered" evidence="1">
    <location>
        <begin position="84"/>
        <end position="130"/>
    </location>
</feature>
<reference evidence="2 3" key="1">
    <citation type="submission" date="2019-05" db="EMBL/GenBank/DDBJ databases">
        <title>Genome sequences of Thalassotalea litorea 1K03283.</title>
        <authorList>
            <person name="Zhang D."/>
        </authorList>
    </citation>
    <scope>NUCLEOTIDE SEQUENCE [LARGE SCALE GENOMIC DNA]</scope>
    <source>
        <strain evidence="2 3">MCCC 1K03283</strain>
    </source>
</reference>
<dbReference type="AlphaFoldDB" id="A0A5R9IJJ0"/>
<sequence length="130" mass="14542">MIKRIELVVLSTSGLTVILLLLAGVLGSYSLSALSQRNALQDQELPMDISANRYLQVGDWPESDPNNSLIRDFQSFIVKDDAEKTNAKSKSNLNLTLTYTETKSETKSDNRGTNRDKDQPTTEIQVKHDE</sequence>
<evidence type="ECO:0000313" key="2">
    <source>
        <dbReference type="EMBL" id="TLU61482.1"/>
    </source>
</evidence>
<feature type="compositionally biased region" description="Basic and acidic residues" evidence="1">
    <location>
        <begin position="102"/>
        <end position="130"/>
    </location>
</feature>
<accession>A0A5R9IJJ0</accession>
<comment type="caution">
    <text evidence="2">The sequence shown here is derived from an EMBL/GenBank/DDBJ whole genome shotgun (WGS) entry which is preliminary data.</text>
</comment>
<gene>
    <name evidence="2" type="ORF">FE810_14695</name>
</gene>
<evidence type="ECO:0000256" key="1">
    <source>
        <dbReference type="SAM" id="MobiDB-lite"/>
    </source>
</evidence>
<dbReference type="RefSeq" id="WP_138320998.1">
    <property type="nucleotide sequence ID" value="NZ_VCBC01000016.1"/>
</dbReference>
<dbReference type="Proteomes" id="UP000307790">
    <property type="component" value="Unassembled WGS sequence"/>
</dbReference>
<organism evidence="2 3">
    <name type="scientific">Thalassotalea litorea</name>
    <dbReference type="NCBI Taxonomy" id="2020715"/>
    <lineage>
        <taxon>Bacteria</taxon>
        <taxon>Pseudomonadati</taxon>
        <taxon>Pseudomonadota</taxon>
        <taxon>Gammaproteobacteria</taxon>
        <taxon>Alteromonadales</taxon>
        <taxon>Colwelliaceae</taxon>
        <taxon>Thalassotalea</taxon>
    </lineage>
</organism>
<feature type="compositionally biased region" description="Polar residues" evidence="1">
    <location>
        <begin position="88"/>
        <end position="101"/>
    </location>
</feature>
<protein>
    <submittedName>
        <fullName evidence="2">Uncharacterized protein</fullName>
    </submittedName>
</protein>
<name>A0A5R9IJJ0_9GAMM</name>
<dbReference type="OrthoDB" id="9985247at2"/>
<dbReference type="EMBL" id="VCBC01000016">
    <property type="protein sequence ID" value="TLU61482.1"/>
    <property type="molecule type" value="Genomic_DNA"/>
</dbReference>
<keyword evidence="3" id="KW-1185">Reference proteome</keyword>
<evidence type="ECO:0000313" key="3">
    <source>
        <dbReference type="Proteomes" id="UP000307790"/>
    </source>
</evidence>
<proteinExistence type="predicted"/>